<comment type="caution">
    <text evidence="2">The sequence shown here is derived from an EMBL/GenBank/DDBJ whole genome shotgun (WGS) entry which is preliminary data.</text>
</comment>
<sequence length="195" mass="21687">MLRPRKDPKATTGLNQLVQPPLSKWRPSGAEPTRFSPNRGRLAPLAGRPWSGLISVLHPFSKLLEGGNTRVADYESYKEICRSSMSKFLFADQAEATVIRRKSKIAPISLETSAPEHRISSKSDSEIRSGHLFSFEETLNPLCKNLPEDNQKLVTAAKKRESLLLRKESKHEKGATPLHETQQTAPPRNAAVALL</sequence>
<keyword evidence="3" id="KW-1185">Reference proteome</keyword>
<feature type="region of interest" description="Disordered" evidence="1">
    <location>
        <begin position="1"/>
        <end position="40"/>
    </location>
</feature>
<protein>
    <submittedName>
        <fullName evidence="2">Poly(A)-specific ribonuclease PARN</fullName>
    </submittedName>
</protein>
<dbReference type="Proteomes" id="UP001418222">
    <property type="component" value="Unassembled WGS sequence"/>
</dbReference>
<accession>A0AAP0BL20</accession>
<dbReference type="AlphaFoldDB" id="A0AAP0BL20"/>
<feature type="region of interest" description="Disordered" evidence="1">
    <location>
        <begin position="166"/>
        <end position="195"/>
    </location>
</feature>
<name>A0AAP0BL20_9ASPA</name>
<reference evidence="2 3" key="1">
    <citation type="journal article" date="2022" name="Nat. Plants">
        <title>Genomes of leafy and leafless Platanthera orchids illuminate the evolution of mycoheterotrophy.</title>
        <authorList>
            <person name="Li M.H."/>
            <person name="Liu K.W."/>
            <person name="Li Z."/>
            <person name="Lu H.C."/>
            <person name="Ye Q.L."/>
            <person name="Zhang D."/>
            <person name="Wang J.Y."/>
            <person name="Li Y.F."/>
            <person name="Zhong Z.M."/>
            <person name="Liu X."/>
            <person name="Yu X."/>
            <person name="Liu D.K."/>
            <person name="Tu X.D."/>
            <person name="Liu B."/>
            <person name="Hao Y."/>
            <person name="Liao X.Y."/>
            <person name="Jiang Y.T."/>
            <person name="Sun W.H."/>
            <person name="Chen J."/>
            <person name="Chen Y.Q."/>
            <person name="Ai Y."/>
            <person name="Zhai J.W."/>
            <person name="Wu S.S."/>
            <person name="Zhou Z."/>
            <person name="Hsiao Y.Y."/>
            <person name="Wu W.L."/>
            <person name="Chen Y.Y."/>
            <person name="Lin Y.F."/>
            <person name="Hsu J.L."/>
            <person name="Li C.Y."/>
            <person name="Wang Z.W."/>
            <person name="Zhao X."/>
            <person name="Zhong W.Y."/>
            <person name="Ma X.K."/>
            <person name="Ma L."/>
            <person name="Huang J."/>
            <person name="Chen G.Z."/>
            <person name="Huang M.Z."/>
            <person name="Huang L."/>
            <person name="Peng D.H."/>
            <person name="Luo Y.B."/>
            <person name="Zou S.Q."/>
            <person name="Chen S.P."/>
            <person name="Lan S."/>
            <person name="Tsai W.C."/>
            <person name="Van de Peer Y."/>
            <person name="Liu Z.J."/>
        </authorList>
    </citation>
    <scope>NUCLEOTIDE SEQUENCE [LARGE SCALE GENOMIC DNA]</scope>
    <source>
        <strain evidence="2">Lor287</strain>
    </source>
</reference>
<evidence type="ECO:0000256" key="1">
    <source>
        <dbReference type="SAM" id="MobiDB-lite"/>
    </source>
</evidence>
<evidence type="ECO:0000313" key="3">
    <source>
        <dbReference type="Proteomes" id="UP001418222"/>
    </source>
</evidence>
<evidence type="ECO:0000313" key="2">
    <source>
        <dbReference type="EMBL" id="KAK8942846.1"/>
    </source>
</evidence>
<gene>
    <name evidence="2" type="primary">PARN</name>
    <name evidence="2" type="ORF">KSP39_PZI009651</name>
</gene>
<proteinExistence type="predicted"/>
<organism evidence="2 3">
    <name type="scientific">Platanthera zijinensis</name>
    <dbReference type="NCBI Taxonomy" id="2320716"/>
    <lineage>
        <taxon>Eukaryota</taxon>
        <taxon>Viridiplantae</taxon>
        <taxon>Streptophyta</taxon>
        <taxon>Embryophyta</taxon>
        <taxon>Tracheophyta</taxon>
        <taxon>Spermatophyta</taxon>
        <taxon>Magnoliopsida</taxon>
        <taxon>Liliopsida</taxon>
        <taxon>Asparagales</taxon>
        <taxon>Orchidaceae</taxon>
        <taxon>Orchidoideae</taxon>
        <taxon>Orchideae</taxon>
        <taxon>Orchidinae</taxon>
        <taxon>Platanthera</taxon>
    </lineage>
</organism>
<dbReference type="EMBL" id="JBBWWQ010000007">
    <property type="protein sequence ID" value="KAK8942846.1"/>
    <property type="molecule type" value="Genomic_DNA"/>
</dbReference>